<dbReference type="AlphaFoldDB" id="A0A914DAY7"/>
<sequence length="116" mass="13726">MNERKRHIETKVRNILYKEALPNQSTDPELCMLLALDNEYDERQLNNDRPLFEQNRDQYIHENGVPTFNANLDKNSIDEARAKLGPIKIRQLQYKYREFDPSIYLGNIEEALAMKS</sequence>
<reference evidence="2" key="1">
    <citation type="submission" date="2022-11" db="UniProtKB">
        <authorList>
            <consortium name="WormBaseParasite"/>
        </authorList>
    </citation>
    <scope>IDENTIFICATION</scope>
</reference>
<evidence type="ECO:0000313" key="1">
    <source>
        <dbReference type="Proteomes" id="UP000887540"/>
    </source>
</evidence>
<keyword evidence="1" id="KW-1185">Reference proteome</keyword>
<accession>A0A914DAY7</accession>
<dbReference type="Proteomes" id="UP000887540">
    <property type="component" value="Unplaced"/>
</dbReference>
<protein>
    <submittedName>
        <fullName evidence="2">Uncharacterized protein</fullName>
    </submittedName>
</protein>
<dbReference type="WBParaSite" id="ACRNAN_scaffold22573.g28289.t1">
    <property type="protein sequence ID" value="ACRNAN_scaffold22573.g28289.t1"/>
    <property type="gene ID" value="ACRNAN_scaffold22573.g28289"/>
</dbReference>
<proteinExistence type="predicted"/>
<evidence type="ECO:0000313" key="2">
    <source>
        <dbReference type="WBParaSite" id="ACRNAN_scaffold22573.g28289.t1"/>
    </source>
</evidence>
<name>A0A914DAY7_9BILA</name>
<organism evidence="1 2">
    <name type="scientific">Acrobeloides nanus</name>
    <dbReference type="NCBI Taxonomy" id="290746"/>
    <lineage>
        <taxon>Eukaryota</taxon>
        <taxon>Metazoa</taxon>
        <taxon>Ecdysozoa</taxon>
        <taxon>Nematoda</taxon>
        <taxon>Chromadorea</taxon>
        <taxon>Rhabditida</taxon>
        <taxon>Tylenchina</taxon>
        <taxon>Cephalobomorpha</taxon>
        <taxon>Cephaloboidea</taxon>
        <taxon>Cephalobidae</taxon>
        <taxon>Acrobeloides</taxon>
    </lineage>
</organism>